<dbReference type="PANTHER" id="PTHR36932:SF1">
    <property type="entry name" value="CAPSULAR POLYSACCHARIDE BIOSYNTHESIS PROTEIN"/>
    <property type="match status" value="1"/>
</dbReference>
<dbReference type="InterPro" id="IPR053158">
    <property type="entry name" value="CapK_Type1_Caps_Biosynth"/>
</dbReference>
<dbReference type="NCBIfam" id="NF045666">
    <property type="entry name" value="DVU1553_fam_AMP"/>
    <property type="match status" value="1"/>
</dbReference>
<dbReference type="SUPFAM" id="SSF56801">
    <property type="entry name" value="Acetyl-CoA synthetase-like"/>
    <property type="match status" value="1"/>
</dbReference>
<reference evidence="2 3" key="1">
    <citation type="journal article" date="2024" name="Int. J. Syst. Evol. Microbiol.">
        <title>Lacrimispora brassicae sp. nov. isolated from fermented cabbage, and proposal of Clostridium indicum Gundawar et al. 2019 and Clostridium methoxybenzovorans Mechichi et al. 1999 as heterotypic synonyms of Lacrimispora amygdalina (Parshina et al. 2003) Haas and Blanchard 2020 and Lacrimispora indolis (McClung and McCoy 1957) Haas and Blanchard 2020, respectively.</title>
        <authorList>
            <person name="Kobayashi H."/>
            <person name="Tanizawa Y."/>
            <person name="Sakamoto M."/>
            <person name="Ohkuma M."/>
            <person name="Tohno M."/>
        </authorList>
    </citation>
    <scope>NUCLEOTIDE SEQUENCE [LARGE SCALE GENOMIC DNA]</scope>
    <source>
        <strain evidence="2 3">DSM 12857</strain>
    </source>
</reference>
<dbReference type="PANTHER" id="PTHR36932">
    <property type="entry name" value="CAPSULAR POLYSACCHARIDE BIOSYNTHESIS PROTEIN"/>
    <property type="match status" value="1"/>
</dbReference>
<dbReference type="Proteomes" id="UP001419084">
    <property type="component" value="Unassembled WGS sequence"/>
</dbReference>
<dbReference type="Pfam" id="PF00501">
    <property type="entry name" value="AMP-binding"/>
    <property type="match status" value="1"/>
</dbReference>
<feature type="domain" description="AMP-dependent synthetase/ligase" evidence="1">
    <location>
        <begin position="97"/>
        <end position="288"/>
    </location>
</feature>
<accession>A0ABQ5M9X1</accession>
<evidence type="ECO:0000259" key="1">
    <source>
        <dbReference type="Pfam" id="PF00501"/>
    </source>
</evidence>
<sequence length="436" mass="49777">MKQTPLENWILQRTGIHERSRQALEEYQIQQLASTLHYAKDNSRYYKKLLAQTDIDSIKSISGFHAVPFTYPEDIRKKPTDFLCVSEKEVKRIVTLNTSGTSGEEKRIYFTEGDLNQTIDFFQYGMNCLTDQSDRVLVLLPGKAYGSIGDLLKKALALSHIECIVHGVLRDPEEVEQIIMENGISCIVGIPMQILYFSRIKSEVFRKFIKKVLLSTDYVPGVLVQELESRFHCTVFNHYGMTEMGYGGGVECQALTGYHLREGDLYFEIIDPATGKPATDGQYGEVVFTTFGRQAMPLIRYRTGDMARFSKNHCACGTFLRTMDKVIGRITNKVVFDNSEEMHLRELDEIILKYSEVLDYTAAFSRTDTLEICLTLMKGELFEKLQEEIAERICAGWKTDLKLCMTWKPDSRIFKITNSMGKRNLIRLQEGGGKDG</sequence>
<gene>
    <name evidence="2" type="ORF">LAD12857_33340</name>
</gene>
<dbReference type="EMBL" id="BRPJ01000072">
    <property type="protein sequence ID" value="GLB31411.1"/>
    <property type="molecule type" value="Genomic_DNA"/>
</dbReference>
<organism evidence="2 3">
    <name type="scientific">Lacrimispora amygdalina</name>
    <dbReference type="NCBI Taxonomy" id="253257"/>
    <lineage>
        <taxon>Bacteria</taxon>
        <taxon>Bacillati</taxon>
        <taxon>Bacillota</taxon>
        <taxon>Clostridia</taxon>
        <taxon>Lachnospirales</taxon>
        <taxon>Lachnospiraceae</taxon>
        <taxon>Lacrimispora</taxon>
    </lineage>
</organism>
<protein>
    <recommendedName>
        <fullName evidence="1">AMP-dependent synthetase/ligase domain-containing protein</fullName>
    </recommendedName>
</protein>
<dbReference type="InterPro" id="IPR000873">
    <property type="entry name" value="AMP-dep_synth/lig_dom"/>
</dbReference>
<dbReference type="RefSeq" id="WP_346065745.1">
    <property type="nucleotide sequence ID" value="NZ_BRPJ01000072.1"/>
</dbReference>
<keyword evidence="3" id="KW-1185">Reference proteome</keyword>
<comment type="caution">
    <text evidence="2">The sequence shown here is derived from an EMBL/GenBank/DDBJ whole genome shotgun (WGS) entry which is preliminary data.</text>
</comment>
<dbReference type="InterPro" id="IPR042099">
    <property type="entry name" value="ANL_N_sf"/>
</dbReference>
<evidence type="ECO:0000313" key="3">
    <source>
        <dbReference type="Proteomes" id="UP001419084"/>
    </source>
</evidence>
<evidence type="ECO:0000313" key="2">
    <source>
        <dbReference type="EMBL" id="GLB31411.1"/>
    </source>
</evidence>
<proteinExistence type="predicted"/>
<dbReference type="Gene3D" id="3.40.50.12780">
    <property type="entry name" value="N-terminal domain of ligase-like"/>
    <property type="match status" value="1"/>
</dbReference>
<name>A0ABQ5M9X1_9FIRM</name>